<protein>
    <submittedName>
        <fullName evidence="2">Uncharacterized protein</fullName>
    </submittedName>
</protein>
<evidence type="ECO:0000256" key="1">
    <source>
        <dbReference type="SAM" id="MobiDB-lite"/>
    </source>
</evidence>
<dbReference type="PANTHER" id="PTHR31912">
    <property type="entry name" value="IP13529P"/>
    <property type="match status" value="1"/>
</dbReference>
<sequence>MSANFEDCRSTQTEPVRVEDETGKATRFCIHVNAGPSDNPMQSEFTGHIGGKGNRFCRKCEVGGTQKEKVSDEGYHALFEAGTPRTRERIVVELEKQVKSACAGVMSHVKTSQTETGVKDVYTQYWIDDLIKRFHELKQGDPARSNVDIQKELVQWALDNRDKIYSSFLTMNGFDPTKDTPVEILHTILLGIVKYIWHISHTPLDTEQKARYSARLQATETDGLSIHPIRANYIMQYAGSLIGRQLKTIAQTNVFHLYDIVSEDKFKAWKATGELAALLWFPEVRNLAEYRADLKVAVANVLDIFAVIDPSKIVTKIKYHLLAHIDEDAVQFGPLVGVATEIYECFNAVFRYCSILSNHLAPSRDIALQLGDQESLKHRLTGGLWSAGDGKSWTRARSGVRCFLESHPMLQKLLAWSDAKSLKHGTPK</sequence>
<dbReference type="PANTHER" id="PTHR31912:SF34">
    <property type="entry name" value="NOTOCHORD-RELATED PROTEIN"/>
    <property type="match status" value="1"/>
</dbReference>
<accession>A0AAV9ZK05</accession>
<evidence type="ECO:0000313" key="2">
    <source>
        <dbReference type="EMBL" id="KAK6984545.1"/>
    </source>
</evidence>
<dbReference type="AlphaFoldDB" id="A0AAV9ZK05"/>
<feature type="region of interest" description="Disordered" evidence="1">
    <location>
        <begin position="1"/>
        <end position="20"/>
    </location>
</feature>
<proteinExistence type="predicted"/>
<comment type="caution">
    <text evidence="2">The sequence shown here is derived from an EMBL/GenBank/DDBJ whole genome shotgun (WGS) entry which is preliminary data.</text>
</comment>
<name>A0AAV9ZK05_9AGAR</name>
<reference evidence="2 3" key="1">
    <citation type="journal article" date="2024" name="J Genomics">
        <title>Draft genome sequencing and assembly of Favolaschia claudopus CIRM-BRFM 2984 isolated from oak limbs.</title>
        <authorList>
            <person name="Navarro D."/>
            <person name="Drula E."/>
            <person name="Chaduli D."/>
            <person name="Cazenave R."/>
            <person name="Ahrendt S."/>
            <person name="Wang J."/>
            <person name="Lipzen A."/>
            <person name="Daum C."/>
            <person name="Barry K."/>
            <person name="Grigoriev I.V."/>
            <person name="Favel A."/>
            <person name="Rosso M.N."/>
            <person name="Martin F."/>
        </authorList>
    </citation>
    <scope>NUCLEOTIDE SEQUENCE [LARGE SCALE GENOMIC DNA]</scope>
    <source>
        <strain evidence="2 3">CIRM-BRFM 2984</strain>
    </source>
</reference>
<keyword evidence="3" id="KW-1185">Reference proteome</keyword>
<dbReference type="EMBL" id="JAWWNJ010000136">
    <property type="protein sequence ID" value="KAK6984545.1"/>
    <property type="molecule type" value="Genomic_DNA"/>
</dbReference>
<dbReference type="Proteomes" id="UP001362999">
    <property type="component" value="Unassembled WGS sequence"/>
</dbReference>
<evidence type="ECO:0000313" key="3">
    <source>
        <dbReference type="Proteomes" id="UP001362999"/>
    </source>
</evidence>
<gene>
    <name evidence="2" type="ORF">R3P38DRAFT_2575656</name>
</gene>
<organism evidence="2 3">
    <name type="scientific">Favolaschia claudopus</name>
    <dbReference type="NCBI Taxonomy" id="2862362"/>
    <lineage>
        <taxon>Eukaryota</taxon>
        <taxon>Fungi</taxon>
        <taxon>Dikarya</taxon>
        <taxon>Basidiomycota</taxon>
        <taxon>Agaricomycotina</taxon>
        <taxon>Agaricomycetes</taxon>
        <taxon>Agaricomycetidae</taxon>
        <taxon>Agaricales</taxon>
        <taxon>Marasmiineae</taxon>
        <taxon>Mycenaceae</taxon>
        <taxon>Favolaschia</taxon>
    </lineage>
</organism>